<dbReference type="PANTHER" id="PTHR42939">
    <property type="entry name" value="ABC TRANSPORTER ATP-BINDING PROTEIN ALBC-RELATED"/>
    <property type="match status" value="1"/>
</dbReference>
<keyword evidence="3 5" id="KW-0067">ATP-binding</keyword>
<dbReference type="eggNOG" id="COG1131">
    <property type="taxonomic scope" value="Bacteria"/>
</dbReference>
<evidence type="ECO:0000259" key="4">
    <source>
        <dbReference type="PROSITE" id="PS50893"/>
    </source>
</evidence>
<evidence type="ECO:0000256" key="1">
    <source>
        <dbReference type="ARBA" id="ARBA00022448"/>
    </source>
</evidence>
<dbReference type="PROSITE" id="PS00211">
    <property type="entry name" value="ABC_TRANSPORTER_1"/>
    <property type="match status" value="1"/>
</dbReference>
<name>A0A0H3DNC8_MYCPB</name>
<dbReference type="AlphaFoldDB" id="A0A0H3DNC8"/>
<dbReference type="Gene3D" id="3.40.50.300">
    <property type="entry name" value="P-loop containing nucleotide triphosphate hydrolases"/>
    <property type="match status" value="1"/>
</dbReference>
<dbReference type="HOGENOM" id="CLU_000604_1_2_14"/>
<protein>
    <submittedName>
        <fullName evidence="5">ABC transporter, ATP-binding protein</fullName>
    </submittedName>
</protein>
<gene>
    <name evidence="5" type="ordered locus">MPNE_0388</name>
</gene>
<dbReference type="KEGG" id="mpj:MPNE_0388"/>
<evidence type="ECO:0000313" key="6">
    <source>
        <dbReference type="Proteomes" id="UP000007756"/>
    </source>
</evidence>
<dbReference type="Proteomes" id="UP000007756">
    <property type="component" value="Chromosome"/>
</dbReference>
<dbReference type="SUPFAM" id="SSF52540">
    <property type="entry name" value="P-loop containing nucleoside triphosphate hydrolases"/>
    <property type="match status" value="1"/>
</dbReference>
<dbReference type="EMBL" id="CP002077">
    <property type="protein sequence ID" value="ADK86722.1"/>
    <property type="molecule type" value="Genomic_DNA"/>
</dbReference>
<sequence>MSVTPIVEVKHLEKEFGFWRKNRILKDVNFAIMPGEFHAFIGQNGAGKTTTIKCLISSYQRFKDEINIDGISNKNAKSKGVISYIPEYAVFPKHLNTHEYLYTLGKLSGCSLQTIKEKVDYWLARFQIEHLRFKKPNDFSSGQKKKVLLIQALFNDPKLLIMDEPTANLDPKTRNEFMDVCYELNVRNKMAVFVSSHILAELENYCDSLTVIHEGQILFNGKTKNIAKDNFGYRLKVNHSDSLRKWLKAQKIAYKYFPATDDFQVDLKQEQSNKFAVELYQQPDFEVFIFARQGNSLQNIYNNLIEQYEYDQAQRAVAIREQDEAV</sequence>
<dbReference type="Pfam" id="PF00005">
    <property type="entry name" value="ABC_tran"/>
    <property type="match status" value="1"/>
</dbReference>
<keyword evidence="2" id="KW-0547">Nucleotide-binding</keyword>
<dbReference type="PANTHER" id="PTHR42939:SF1">
    <property type="entry name" value="ABC TRANSPORTER ATP-BINDING PROTEIN ALBC-RELATED"/>
    <property type="match status" value="1"/>
</dbReference>
<feature type="domain" description="ABC transporter" evidence="4">
    <location>
        <begin position="7"/>
        <end position="239"/>
    </location>
</feature>
<keyword evidence="1" id="KW-0813">Transport</keyword>
<dbReference type="InterPro" id="IPR027417">
    <property type="entry name" value="P-loop_NTPase"/>
</dbReference>
<dbReference type="STRING" id="722438.F539_01875"/>
<dbReference type="SMART" id="SM00382">
    <property type="entry name" value="AAA"/>
    <property type="match status" value="1"/>
</dbReference>
<dbReference type="InterPro" id="IPR017871">
    <property type="entry name" value="ABC_transporter-like_CS"/>
</dbReference>
<organism evidence="5 6">
    <name type="scientific">Mycoplasmoides pneumoniae (strain ATCC 15531 / DSM 23978 / CIP 103766 / NBRC 14401 / NCTC 10119 / FH)</name>
    <name type="common">Mycoplasma pneumoniae</name>
    <dbReference type="NCBI Taxonomy" id="722438"/>
    <lineage>
        <taxon>Bacteria</taxon>
        <taxon>Bacillati</taxon>
        <taxon>Mycoplasmatota</taxon>
        <taxon>Mycoplasmoidales</taxon>
        <taxon>Mycoplasmoidaceae</taxon>
        <taxon>Mycoplasmoides</taxon>
    </lineage>
</organism>
<dbReference type="InterPro" id="IPR051782">
    <property type="entry name" value="ABC_Transporter_VariousFunc"/>
</dbReference>
<evidence type="ECO:0000256" key="2">
    <source>
        <dbReference type="ARBA" id="ARBA00022741"/>
    </source>
</evidence>
<evidence type="ECO:0000256" key="3">
    <source>
        <dbReference type="ARBA" id="ARBA00022840"/>
    </source>
</evidence>
<reference evidence="5 6" key="1">
    <citation type="journal article" date="2010" name="Appl. Environ. Microbiol.">
        <title>Targeted chromosomal knockouts in Mycoplasma pneumoniae.</title>
        <authorList>
            <person name="Krishnakumar R."/>
            <person name="Assad-Garcia N."/>
            <person name="Benders G.A."/>
            <person name="Phan Q."/>
            <person name="Montague M.G."/>
            <person name="Glass J.I."/>
        </authorList>
    </citation>
    <scope>NUCLEOTIDE SEQUENCE [LARGE SCALE GENOMIC DNA]</scope>
    <source>
        <strain evidence="6">ATCC 15531 / DSM 22911 / NBRC 14401 / NCTC 10119 / FH</strain>
    </source>
</reference>
<accession>A0A0H3DNC8</accession>
<evidence type="ECO:0000313" key="5">
    <source>
        <dbReference type="EMBL" id="ADK86722.1"/>
    </source>
</evidence>
<dbReference type="InterPro" id="IPR003593">
    <property type="entry name" value="AAA+_ATPase"/>
</dbReference>
<dbReference type="PROSITE" id="PS50893">
    <property type="entry name" value="ABC_TRANSPORTER_2"/>
    <property type="match status" value="1"/>
</dbReference>
<dbReference type="GO" id="GO:0005524">
    <property type="term" value="F:ATP binding"/>
    <property type="evidence" value="ECO:0007669"/>
    <property type="project" value="UniProtKB-KW"/>
</dbReference>
<dbReference type="PATRIC" id="fig|722438.3.peg.373"/>
<dbReference type="GeneID" id="66609010"/>
<proteinExistence type="predicted"/>
<dbReference type="RefSeq" id="WP_014325466.1">
    <property type="nucleotide sequence ID" value="NZ_CP010546.1"/>
</dbReference>
<dbReference type="InterPro" id="IPR003439">
    <property type="entry name" value="ABC_transporter-like_ATP-bd"/>
</dbReference>
<dbReference type="PaxDb" id="722438-MPNE_0388"/>
<dbReference type="CDD" id="cd03230">
    <property type="entry name" value="ABC_DR_subfamily_A"/>
    <property type="match status" value="1"/>
</dbReference>
<dbReference type="GO" id="GO:0016887">
    <property type="term" value="F:ATP hydrolysis activity"/>
    <property type="evidence" value="ECO:0007669"/>
    <property type="project" value="InterPro"/>
</dbReference>